<reference evidence="1" key="1">
    <citation type="submission" date="2022-01" db="EMBL/GenBank/DDBJ databases">
        <title>Corynebacterium sp. nov isolated from isolated from the feces of the greater white-fronted geese (Anser albifrons) at Poyang Lake, PR China.</title>
        <authorList>
            <person name="Liu Q."/>
        </authorList>
    </citation>
    <scope>NUCLEOTIDE SEQUENCE</scope>
    <source>
        <strain evidence="1">JCM 32435</strain>
    </source>
</reference>
<comment type="caution">
    <text evidence="1">The sequence shown here is derived from an EMBL/GenBank/DDBJ whole genome shotgun (WGS) entry which is preliminary data.</text>
</comment>
<protein>
    <submittedName>
        <fullName evidence="1">Uncharacterized protein</fullName>
    </submittedName>
</protein>
<dbReference type="Proteomes" id="UP001139336">
    <property type="component" value="Unassembled WGS sequence"/>
</dbReference>
<name>A0A9X1QS83_9CORY</name>
<proteinExistence type="predicted"/>
<sequence length="118" mass="13496">MRARELDVRRPDVLGATYAPMPRYVVLFWDEKRGGSLACFEIEGASSARQVIRWEMEYAMGRSSGTFLVMPQEMDGYQWPVYYRIHGSIPGKDSVMEDADFGWTMWSRDDLDGEAADG</sequence>
<gene>
    <name evidence="1" type="ORF">L1O03_08565</name>
</gene>
<dbReference type="AlphaFoldDB" id="A0A9X1QS83"/>
<keyword evidence="2" id="KW-1185">Reference proteome</keyword>
<organism evidence="1 2">
    <name type="scientific">Corynebacterium uropygiale</name>
    <dbReference type="NCBI Taxonomy" id="1775911"/>
    <lineage>
        <taxon>Bacteria</taxon>
        <taxon>Bacillati</taxon>
        <taxon>Actinomycetota</taxon>
        <taxon>Actinomycetes</taxon>
        <taxon>Mycobacteriales</taxon>
        <taxon>Corynebacteriaceae</taxon>
        <taxon>Corynebacterium</taxon>
    </lineage>
</organism>
<dbReference type="EMBL" id="JAKGSI010000004">
    <property type="protein sequence ID" value="MCF4007225.1"/>
    <property type="molecule type" value="Genomic_DNA"/>
</dbReference>
<accession>A0A9X1QS83</accession>
<evidence type="ECO:0000313" key="2">
    <source>
        <dbReference type="Proteomes" id="UP001139336"/>
    </source>
</evidence>
<dbReference type="RefSeq" id="WP_236119365.1">
    <property type="nucleotide sequence ID" value="NZ_JAKGSI010000004.1"/>
</dbReference>
<evidence type="ECO:0000313" key="1">
    <source>
        <dbReference type="EMBL" id="MCF4007225.1"/>
    </source>
</evidence>